<dbReference type="OrthoDB" id="10291457at2759"/>
<dbReference type="KEGG" id="pgu:PGUG_00932"/>
<dbReference type="InterPro" id="IPR046624">
    <property type="entry name" value="CSS2_C"/>
</dbReference>
<feature type="transmembrane region" description="Helical" evidence="1">
    <location>
        <begin position="34"/>
        <end position="54"/>
    </location>
</feature>
<dbReference type="HOGENOM" id="CLU_966793_0_0_1"/>
<protein>
    <recommendedName>
        <fullName evidence="2">Secreted protein CSS2 C-terminal domain-containing protein</fullName>
    </recommendedName>
</protein>
<dbReference type="AlphaFoldDB" id="A5DCC7"/>
<evidence type="ECO:0000259" key="2">
    <source>
        <dbReference type="Pfam" id="PF20521"/>
    </source>
</evidence>
<keyword evidence="1" id="KW-0812">Transmembrane</keyword>
<sequence length="288" mass="32628">MQDYRVGSENKYLSWGYISKLYSQHRKATINTMYSIWVLLTFATVINFAQSLIIEYEGTHNIFNAKFVNVDLELLNNTDANYTYDGYKVYYTNEMFLSVGLDDSIMPSNDKREITKETREEWTNVIPLGSNFVKSSSNTSLSDLLSQVSKRDDEVVVSGLHITERYSNIGSTYNNIVIGSVTAAGAAALAILKFQQKGYKHCETYTTQHGATWYKIHTCTTGHNCDTTASGKIVKEADEHALTDAYRHKSFRGSYSMNHGGTWHSCVEYYQKDHHDKSFPGCPAKWCG</sequence>
<reference evidence="3 4" key="1">
    <citation type="journal article" date="2009" name="Nature">
        <title>Evolution of pathogenicity and sexual reproduction in eight Candida genomes.</title>
        <authorList>
            <person name="Butler G."/>
            <person name="Rasmussen M.D."/>
            <person name="Lin M.F."/>
            <person name="Santos M.A."/>
            <person name="Sakthikumar S."/>
            <person name="Munro C.A."/>
            <person name="Rheinbay E."/>
            <person name="Grabherr M."/>
            <person name="Forche A."/>
            <person name="Reedy J.L."/>
            <person name="Agrafioti I."/>
            <person name="Arnaud M.B."/>
            <person name="Bates S."/>
            <person name="Brown A.J."/>
            <person name="Brunke S."/>
            <person name="Costanzo M.C."/>
            <person name="Fitzpatrick D.A."/>
            <person name="de Groot P.W."/>
            <person name="Harris D."/>
            <person name="Hoyer L.L."/>
            <person name="Hube B."/>
            <person name="Klis F.M."/>
            <person name="Kodira C."/>
            <person name="Lennard N."/>
            <person name="Logue M.E."/>
            <person name="Martin R."/>
            <person name="Neiman A.M."/>
            <person name="Nikolaou E."/>
            <person name="Quail M.A."/>
            <person name="Quinn J."/>
            <person name="Santos M.C."/>
            <person name="Schmitzberger F.F."/>
            <person name="Sherlock G."/>
            <person name="Shah P."/>
            <person name="Silverstein K.A."/>
            <person name="Skrzypek M.S."/>
            <person name="Soll D."/>
            <person name="Staggs R."/>
            <person name="Stansfield I."/>
            <person name="Stumpf M.P."/>
            <person name="Sudbery P.E."/>
            <person name="Srikantha T."/>
            <person name="Zeng Q."/>
            <person name="Berman J."/>
            <person name="Berriman M."/>
            <person name="Heitman J."/>
            <person name="Gow N.A."/>
            <person name="Lorenz M.C."/>
            <person name="Birren B.W."/>
            <person name="Kellis M."/>
            <person name="Cuomo C.A."/>
        </authorList>
    </citation>
    <scope>NUCLEOTIDE SEQUENCE [LARGE SCALE GENOMIC DNA]</scope>
    <source>
        <strain evidence="4">ATCC 6260 / CBS 566 / DSM 6381 / JCM 1539 / NBRC 10279 / NRRL Y-324</strain>
    </source>
</reference>
<dbReference type="InParanoid" id="A5DCC7"/>
<evidence type="ECO:0000313" key="4">
    <source>
        <dbReference type="Proteomes" id="UP000001997"/>
    </source>
</evidence>
<dbReference type="GeneID" id="5129705"/>
<dbReference type="EMBL" id="CH408155">
    <property type="protein sequence ID" value="EDK36834.2"/>
    <property type="molecule type" value="Genomic_DNA"/>
</dbReference>
<keyword evidence="4" id="KW-1185">Reference proteome</keyword>
<dbReference type="RefSeq" id="XP_001487555.2">
    <property type="nucleotide sequence ID" value="XM_001487505.1"/>
</dbReference>
<keyword evidence="1" id="KW-1133">Transmembrane helix</keyword>
<dbReference type="VEuPathDB" id="FungiDB:PGUG_00932"/>
<dbReference type="Pfam" id="PF20521">
    <property type="entry name" value="DUF6736"/>
    <property type="match status" value="1"/>
</dbReference>
<proteinExistence type="predicted"/>
<accession>A5DCC7</accession>
<name>A5DCC7_PICGU</name>
<evidence type="ECO:0000313" key="3">
    <source>
        <dbReference type="EMBL" id="EDK36834.2"/>
    </source>
</evidence>
<dbReference type="Proteomes" id="UP000001997">
    <property type="component" value="Unassembled WGS sequence"/>
</dbReference>
<feature type="domain" description="Secreted protein CSS2 C-terminal" evidence="2">
    <location>
        <begin position="167"/>
        <end position="277"/>
    </location>
</feature>
<keyword evidence="1" id="KW-0472">Membrane</keyword>
<gene>
    <name evidence="3" type="ORF">PGUG_00932</name>
</gene>
<evidence type="ECO:0000256" key="1">
    <source>
        <dbReference type="SAM" id="Phobius"/>
    </source>
</evidence>
<organism evidence="3 4">
    <name type="scientific">Meyerozyma guilliermondii (strain ATCC 6260 / CBS 566 / DSM 6381 / JCM 1539 / NBRC 10279 / NRRL Y-324)</name>
    <name type="common">Yeast</name>
    <name type="synonym">Candida guilliermondii</name>
    <dbReference type="NCBI Taxonomy" id="294746"/>
    <lineage>
        <taxon>Eukaryota</taxon>
        <taxon>Fungi</taxon>
        <taxon>Dikarya</taxon>
        <taxon>Ascomycota</taxon>
        <taxon>Saccharomycotina</taxon>
        <taxon>Pichiomycetes</taxon>
        <taxon>Debaryomycetaceae</taxon>
        <taxon>Meyerozyma</taxon>
    </lineage>
</organism>